<dbReference type="RefSeq" id="WP_138043615.1">
    <property type="nucleotide sequence ID" value="NZ_VBZC01000003.1"/>
</dbReference>
<evidence type="ECO:0000313" key="2">
    <source>
        <dbReference type="EMBL" id="TLS47617.1"/>
    </source>
</evidence>
<dbReference type="AlphaFoldDB" id="A0A5R9FUJ8"/>
<evidence type="ECO:0000313" key="3">
    <source>
        <dbReference type="Proteomes" id="UP000305906"/>
    </source>
</evidence>
<keyword evidence="3" id="KW-1185">Reference proteome</keyword>
<dbReference type="EMBL" id="VBZC01000003">
    <property type="protein sequence ID" value="TLS47617.1"/>
    <property type="molecule type" value="Genomic_DNA"/>
</dbReference>
<name>A0A5R9FUJ8_9ACTN</name>
<proteinExistence type="predicted"/>
<reference evidence="2 3" key="1">
    <citation type="submission" date="2019-05" db="EMBL/GenBank/DDBJ databases">
        <title>Streptomyces sp. NEAU-C151, a novel actinomycete isolated from soil.</title>
        <authorList>
            <person name="Han L."/>
            <person name="Jiang H."/>
        </authorList>
    </citation>
    <scope>NUCLEOTIDE SEQUENCE [LARGE SCALE GENOMIC DNA]</scope>
    <source>
        <strain evidence="2 3">NEAU-C151</strain>
    </source>
</reference>
<evidence type="ECO:0000256" key="1">
    <source>
        <dbReference type="SAM" id="MobiDB-lite"/>
    </source>
</evidence>
<gene>
    <name evidence="2" type="ORF">FE633_03790</name>
</gene>
<accession>A0A5R9FUJ8</accession>
<dbReference type="Proteomes" id="UP000305906">
    <property type="component" value="Unassembled WGS sequence"/>
</dbReference>
<protein>
    <submittedName>
        <fullName evidence="2">Uncharacterized protein</fullName>
    </submittedName>
</protein>
<sequence length="459" mass="49998">MGDGGGADRQGSGLRGAARRPAGAWIQAVRVRRRLARGFDQYPLLSRRPRVFRELALTVWTAPEGSRTSRIALRAAREAAENPLALRELLAAFCTEALGGAFGRGFAFLRPRPLPPPVTAFLLERVEDARQGPSGRVFSFLAAPELPLPGPASGTHRRLAEWLVHAAMAEDDTELAVGQAFGPLSDPLARTDQPDLLAALSSAFSSGVHDAAHYAGRTDEARAVRPYRLWRDTGPTLLTRVLTANPHLPVLPPPSDGDPPWYTHAPDVLLALLKGRHDLVGPVLRRRGPHGVVSSLSDGLSLPGPSEFTEACRQALRQLEHPVARDDVCRRALYGHEKMRAAAVDAGYLPSVFDEEHRAVFLFATEQWERYDAADPDGRFLTAFCASYPERSLNHDCLNDDWMYALSRGIRSAVLSSGRPDPMPKPPKSAETPSSPTRHHGPVGSWPTSFTNGFGFGTH</sequence>
<organism evidence="2 3">
    <name type="scientific">Streptomyces montanus</name>
    <dbReference type="NCBI Taxonomy" id="2580423"/>
    <lineage>
        <taxon>Bacteria</taxon>
        <taxon>Bacillati</taxon>
        <taxon>Actinomycetota</taxon>
        <taxon>Actinomycetes</taxon>
        <taxon>Kitasatosporales</taxon>
        <taxon>Streptomycetaceae</taxon>
        <taxon>Streptomyces</taxon>
    </lineage>
</organism>
<comment type="caution">
    <text evidence="2">The sequence shown here is derived from an EMBL/GenBank/DDBJ whole genome shotgun (WGS) entry which is preliminary data.</text>
</comment>
<feature type="region of interest" description="Disordered" evidence="1">
    <location>
        <begin position="415"/>
        <end position="459"/>
    </location>
</feature>